<organism evidence="1 2">
    <name type="scientific">Macrolepiota fuliginosa MF-IS2</name>
    <dbReference type="NCBI Taxonomy" id="1400762"/>
    <lineage>
        <taxon>Eukaryota</taxon>
        <taxon>Fungi</taxon>
        <taxon>Dikarya</taxon>
        <taxon>Basidiomycota</taxon>
        <taxon>Agaricomycotina</taxon>
        <taxon>Agaricomycetes</taxon>
        <taxon>Agaricomycetidae</taxon>
        <taxon>Agaricales</taxon>
        <taxon>Agaricineae</taxon>
        <taxon>Agaricaceae</taxon>
        <taxon>Macrolepiota</taxon>
    </lineage>
</organism>
<dbReference type="PANTHER" id="PTHR39336">
    <property type="entry name" value="PYRIDOXAMINE PHOSPHATE OXIDASE FAMILY PROTEIN (AFU_ORTHOLOGUE AFUA_6G11440)"/>
    <property type="match status" value="1"/>
</dbReference>
<evidence type="ECO:0000313" key="1">
    <source>
        <dbReference type="EMBL" id="KAF9450839.1"/>
    </source>
</evidence>
<evidence type="ECO:0000313" key="2">
    <source>
        <dbReference type="Proteomes" id="UP000807342"/>
    </source>
</evidence>
<proteinExistence type="predicted"/>
<dbReference type="PANTHER" id="PTHR39336:SF3">
    <property type="entry name" value="PYRIDOXAMINE PHOSPHATE OXIDASE"/>
    <property type="match status" value="1"/>
</dbReference>
<dbReference type="OrthoDB" id="539398at2759"/>
<dbReference type="AlphaFoldDB" id="A0A9P5XI61"/>
<dbReference type="Proteomes" id="UP000807342">
    <property type="component" value="Unassembled WGS sequence"/>
</dbReference>
<feature type="non-terminal residue" evidence="1">
    <location>
        <position position="202"/>
    </location>
</feature>
<gene>
    <name evidence="1" type="ORF">P691DRAFT_638289</name>
</gene>
<protein>
    <recommendedName>
        <fullName evidence="3">Pyridoxamine 5'-phosphate oxidase putative domain-containing protein</fullName>
    </recommendedName>
</protein>
<sequence length="202" mass="22839">MGKLHPEIPAHTLTWLDAQHIFWVATAPLSGSGHVNLSPKCTEGTFHIVNQSQVWYEDLTGSGVETISHLREPGNGRISVLFHAFEGPPQIVRIYGKGTVYEYGTKEYDTFLSSVSQPLRKPGSRAIILINVLQVMTTCGYAVPFYEFKSYRTKLHEWAERYESHDQKPNDHLNSLKDLPKAGMKSWWYTRNAHSIDGLPGL</sequence>
<reference evidence="1" key="1">
    <citation type="submission" date="2020-11" db="EMBL/GenBank/DDBJ databases">
        <authorList>
            <consortium name="DOE Joint Genome Institute"/>
            <person name="Ahrendt S."/>
            <person name="Riley R."/>
            <person name="Andreopoulos W."/>
            <person name="Labutti K."/>
            <person name="Pangilinan J."/>
            <person name="Ruiz-Duenas F.J."/>
            <person name="Barrasa J.M."/>
            <person name="Sanchez-Garcia M."/>
            <person name="Camarero S."/>
            <person name="Miyauchi S."/>
            <person name="Serrano A."/>
            <person name="Linde D."/>
            <person name="Babiker R."/>
            <person name="Drula E."/>
            <person name="Ayuso-Fernandez I."/>
            <person name="Pacheco R."/>
            <person name="Padilla G."/>
            <person name="Ferreira P."/>
            <person name="Barriuso J."/>
            <person name="Kellner H."/>
            <person name="Castanera R."/>
            <person name="Alfaro M."/>
            <person name="Ramirez L."/>
            <person name="Pisabarro A.G."/>
            <person name="Kuo A."/>
            <person name="Tritt A."/>
            <person name="Lipzen A."/>
            <person name="He G."/>
            <person name="Yan M."/>
            <person name="Ng V."/>
            <person name="Cullen D."/>
            <person name="Martin F."/>
            <person name="Rosso M.-N."/>
            <person name="Henrissat B."/>
            <person name="Hibbett D."/>
            <person name="Martinez A.T."/>
            <person name="Grigoriev I.V."/>
        </authorList>
    </citation>
    <scope>NUCLEOTIDE SEQUENCE</scope>
    <source>
        <strain evidence="1">MF-IS2</strain>
    </source>
</reference>
<accession>A0A9P5XI61</accession>
<comment type="caution">
    <text evidence="1">The sequence shown here is derived from an EMBL/GenBank/DDBJ whole genome shotgun (WGS) entry which is preliminary data.</text>
</comment>
<keyword evidence="2" id="KW-1185">Reference proteome</keyword>
<dbReference type="InterPro" id="IPR012349">
    <property type="entry name" value="Split_barrel_FMN-bd"/>
</dbReference>
<dbReference type="SUPFAM" id="SSF50475">
    <property type="entry name" value="FMN-binding split barrel"/>
    <property type="match status" value="1"/>
</dbReference>
<dbReference type="EMBL" id="MU151096">
    <property type="protein sequence ID" value="KAF9450839.1"/>
    <property type="molecule type" value="Genomic_DNA"/>
</dbReference>
<evidence type="ECO:0008006" key="3">
    <source>
        <dbReference type="Google" id="ProtNLM"/>
    </source>
</evidence>
<dbReference type="Gene3D" id="2.30.110.10">
    <property type="entry name" value="Electron Transport, Fmn-binding Protein, Chain A"/>
    <property type="match status" value="1"/>
</dbReference>
<name>A0A9P5XI61_9AGAR</name>